<dbReference type="EMBL" id="CP104003">
    <property type="protein sequence ID" value="UWM55714.1"/>
    <property type="molecule type" value="Genomic_DNA"/>
</dbReference>
<dbReference type="Proteomes" id="UP001057580">
    <property type="component" value="Chromosome"/>
</dbReference>
<dbReference type="RefSeq" id="WP_260594825.1">
    <property type="nucleotide sequence ID" value="NZ_CP104003.1"/>
</dbReference>
<keyword evidence="2" id="KW-1185">Reference proteome</keyword>
<dbReference type="KEGG" id="ssai:N0B31_05365"/>
<proteinExistence type="predicted"/>
<gene>
    <name evidence="1" type="ORF">N0B31_05365</name>
</gene>
<evidence type="ECO:0000313" key="2">
    <source>
        <dbReference type="Proteomes" id="UP001057580"/>
    </source>
</evidence>
<reference evidence="1" key="1">
    <citation type="submission" date="2022-09" db="EMBL/GenBank/DDBJ databases">
        <title>Diverse halophilic archaea isolated from saline environments.</title>
        <authorList>
            <person name="Cui H.-L."/>
        </authorList>
    </citation>
    <scope>NUCLEOTIDE SEQUENCE</scope>
    <source>
        <strain evidence="1">ZS-35-S2</strain>
    </source>
</reference>
<evidence type="ECO:0000313" key="1">
    <source>
        <dbReference type="EMBL" id="UWM55714.1"/>
    </source>
</evidence>
<organism evidence="1 2">
    <name type="scientific">Salinirubellus salinus</name>
    <dbReference type="NCBI Taxonomy" id="1364945"/>
    <lineage>
        <taxon>Archaea</taxon>
        <taxon>Methanobacteriati</taxon>
        <taxon>Methanobacteriota</taxon>
        <taxon>Stenosarchaea group</taxon>
        <taxon>Halobacteria</taxon>
        <taxon>Halobacteriales</taxon>
        <taxon>Natronomonadaceae</taxon>
        <taxon>Salinirubellus</taxon>
    </lineage>
</organism>
<sequence length="64" mass="6911">MTEDRDVVGLVTVTVAMGTITGEVWDPLDAASDRRARRSATSESRISLRPPVRTTVRGACVPRA</sequence>
<dbReference type="GeneID" id="74941829"/>
<accession>A0A9E7UCE3</accession>
<protein>
    <submittedName>
        <fullName evidence="1">Uncharacterized protein</fullName>
    </submittedName>
</protein>
<name>A0A9E7UCE3_9EURY</name>
<dbReference type="AlphaFoldDB" id="A0A9E7UCE3"/>